<sequence>MHGFLTDNTCYNKAKRAGGFGMKLERILAILVMILERKVLASELAEKFEVSTRTIYRDMDTLLYAGFPVVALPGKNGGFTMLDTYKLATFTFSEEEKRILLEALEARSEFMLNDSQETLREKITLLQTEKPTSNYIFFDSATQHRKQIEAEVKRKIAYIQKAFTMKKQLDITYIAMDGTETNREISPQKLNLMDGSWYLEAYCHKRAAIRHFKLTRITSLKETSKTSMKIEEDQKQAEGTEEIVLEFPKNQLGKLLDYFLLEEMQMELDLVRVRFQYDPERNIIPFLLMFGSAVKILEPDSLQKEYKSEVEKLYFNLNS</sequence>
<evidence type="ECO:0000259" key="1">
    <source>
        <dbReference type="Pfam" id="PF08279"/>
    </source>
</evidence>
<accession>A0AB72ZD62</accession>
<dbReference type="PANTHER" id="PTHR34580">
    <property type="match status" value="1"/>
</dbReference>
<dbReference type="Pfam" id="PF25583">
    <property type="entry name" value="WCX"/>
    <property type="match status" value="1"/>
</dbReference>
<dbReference type="InterPro" id="IPR057727">
    <property type="entry name" value="WCX_dom"/>
</dbReference>
<feature type="domain" description="WCX" evidence="3">
    <location>
        <begin position="243"/>
        <end position="313"/>
    </location>
</feature>
<evidence type="ECO:0000313" key="4">
    <source>
        <dbReference type="EMBL" id="EHN62776.1"/>
    </source>
</evidence>
<comment type="caution">
    <text evidence="4">The sequence shown here is derived from an EMBL/GenBank/DDBJ whole genome shotgun (WGS) entry which is preliminary data.</text>
</comment>
<evidence type="ECO:0000259" key="2">
    <source>
        <dbReference type="Pfam" id="PF13280"/>
    </source>
</evidence>
<proteinExistence type="predicted"/>
<dbReference type="InterPro" id="IPR013196">
    <property type="entry name" value="HTH_11"/>
</dbReference>
<dbReference type="AlphaFoldDB" id="A0AB72ZD62"/>
<gene>
    <name evidence="4" type="ORF">HMPREF0557_00169</name>
</gene>
<evidence type="ECO:0000313" key="5">
    <source>
        <dbReference type="Proteomes" id="UP000003597"/>
    </source>
</evidence>
<dbReference type="InterPro" id="IPR051534">
    <property type="entry name" value="CBASS_pafABC_assoc_protein"/>
</dbReference>
<dbReference type="SUPFAM" id="SSF46785">
    <property type="entry name" value="Winged helix' DNA-binding domain"/>
    <property type="match status" value="1"/>
</dbReference>
<dbReference type="InterPro" id="IPR028349">
    <property type="entry name" value="PafC-like"/>
</dbReference>
<dbReference type="Proteomes" id="UP000003597">
    <property type="component" value="Unassembled WGS sequence"/>
</dbReference>
<reference evidence="4 5" key="1">
    <citation type="submission" date="2011-08" db="EMBL/GenBank/DDBJ databases">
        <authorList>
            <person name="Weinstock G."/>
            <person name="Sodergren E."/>
            <person name="Clifton S."/>
            <person name="Fulton L."/>
            <person name="Fulton B."/>
            <person name="Courtney L."/>
            <person name="Fronick C."/>
            <person name="Harrison M."/>
            <person name="Strong C."/>
            <person name="Farmer C."/>
            <person name="Delahaunty K."/>
            <person name="Markovic C."/>
            <person name="Hall O."/>
            <person name="Minx P."/>
            <person name="Tomlinson C."/>
            <person name="Mitreva M."/>
            <person name="Hou S."/>
            <person name="Chen J."/>
            <person name="Wollam A."/>
            <person name="Pepin K.H."/>
            <person name="Johnson M."/>
            <person name="Bhonagiri V."/>
            <person name="Zhang X."/>
            <person name="Suruliraj S."/>
            <person name="Warren W."/>
            <person name="Chinwalla A."/>
            <person name="Mardis E.R."/>
            <person name="Wilson R.K."/>
        </authorList>
    </citation>
    <scope>NUCLEOTIDE SEQUENCE [LARGE SCALE GENOMIC DNA]</scope>
    <source>
        <strain evidence="4 5">ATCC 33091</strain>
    </source>
</reference>
<name>A0AB72ZD62_LISIO</name>
<keyword evidence="5" id="KW-1185">Reference proteome</keyword>
<dbReference type="Pfam" id="PF08279">
    <property type="entry name" value="HTH_11"/>
    <property type="match status" value="1"/>
</dbReference>
<protein>
    <submittedName>
        <fullName evidence="4">HTH domain protein</fullName>
    </submittedName>
</protein>
<dbReference type="InterPro" id="IPR026881">
    <property type="entry name" value="WYL_dom"/>
</dbReference>
<dbReference type="Gene3D" id="1.10.10.10">
    <property type="entry name" value="Winged helix-like DNA-binding domain superfamily/Winged helix DNA-binding domain"/>
    <property type="match status" value="1"/>
</dbReference>
<dbReference type="InterPro" id="IPR036390">
    <property type="entry name" value="WH_DNA-bd_sf"/>
</dbReference>
<organism evidence="4 5">
    <name type="scientific">Listeria innocua ATCC 33091</name>
    <dbReference type="NCBI Taxonomy" id="1002366"/>
    <lineage>
        <taxon>Bacteria</taxon>
        <taxon>Bacillati</taxon>
        <taxon>Bacillota</taxon>
        <taxon>Bacilli</taxon>
        <taxon>Bacillales</taxon>
        <taxon>Listeriaceae</taxon>
        <taxon>Listeria</taxon>
    </lineage>
</organism>
<feature type="domain" description="WYL" evidence="2">
    <location>
        <begin position="158"/>
        <end position="221"/>
    </location>
</feature>
<dbReference type="EMBL" id="AGCN01000002">
    <property type="protein sequence ID" value="EHN62776.1"/>
    <property type="molecule type" value="Genomic_DNA"/>
</dbReference>
<feature type="domain" description="Helix-turn-helix type 11" evidence="1">
    <location>
        <begin position="26"/>
        <end position="78"/>
    </location>
</feature>
<evidence type="ECO:0000259" key="3">
    <source>
        <dbReference type="Pfam" id="PF25583"/>
    </source>
</evidence>
<dbReference type="PROSITE" id="PS52050">
    <property type="entry name" value="WYL"/>
    <property type="match status" value="1"/>
</dbReference>
<dbReference type="PANTHER" id="PTHR34580:SF8">
    <property type="entry name" value="WYL DOMAIN-CONTAINING PROTEIN"/>
    <property type="match status" value="1"/>
</dbReference>
<dbReference type="Pfam" id="PF13280">
    <property type="entry name" value="WYL"/>
    <property type="match status" value="1"/>
</dbReference>
<dbReference type="PIRSF" id="PIRSF016838">
    <property type="entry name" value="PafC"/>
    <property type="match status" value="1"/>
</dbReference>
<dbReference type="InterPro" id="IPR036388">
    <property type="entry name" value="WH-like_DNA-bd_sf"/>
</dbReference>